<dbReference type="Gene3D" id="3.30.420.10">
    <property type="entry name" value="Ribonuclease H-like superfamily/Ribonuclease H"/>
    <property type="match status" value="1"/>
</dbReference>
<dbReference type="SUPFAM" id="SSF53098">
    <property type="entry name" value="Ribonuclease H-like"/>
    <property type="match status" value="1"/>
</dbReference>
<dbReference type="InterPro" id="IPR036397">
    <property type="entry name" value="RNaseH_sf"/>
</dbReference>
<protein>
    <submittedName>
        <fullName evidence="1">Uncharacterized protein</fullName>
    </submittedName>
</protein>
<dbReference type="EMBL" id="LAZR01022699">
    <property type="protein sequence ID" value="KKL80969.1"/>
    <property type="molecule type" value="Genomic_DNA"/>
</dbReference>
<accession>A0A0F9F3G9</accession>
<dbReference type="GO" id="GO:0003676">
    <property type="term" value="F:nucleic acid binding"/>
    <property type="evidence" value="ECO:0007669"/>
    <property type="project" value="InterPro"/>
</dbReference>
<gene>
    <name evidence="1" type="ORF">LCGC14_1999420</name>
</gene>
<dbReference type="AlphaFoldDB" id="A0A0F9F3G9"/>
<name>A0A0F9F3G9_9ZZZZ</name>
<comment type="caution">
    <text evidence="1">The sequence shown here is derived from an EMBL/GenBank/DDBJ whole genome shotgun (WGS) entry which is preliminary data.</text>
</comment>
<evidence type="ECO:0000313" key="1">
    <source>
        <dbReference type="EMBL" id="KKL80969.1"/>
    </source>
</evidence>
<proteinExistence type="predicted"/>
<dbReference type="InterPro" id="IPR012337">
    <property type="entry name" value="RNaseH-like_sf"/>
</dbReference>
<feature type="non-terminal residue" evidence="1">
    <location>
        <position position="188"/>
    </location>
</feature>
<organism evidence="1">
    <name type="scientific">marine sediment metagenome</name>
    <dbReference type="NCBI Taxonomy" id="412755"/>
    <lineage>
        <taxon>unclassified sequences</taxon>
        <taxon>metagenomes</taxon>
        <taxon>ecological metagenomes</taxon>
    </lineage>
</organism>
<sequence>MDQLPFPQFLPKSDWVCPRLSELPSWKDAKRVAIDCETHDPHLLDLGIGVRRGGYICGVSFAIEDGPAYYLPVRHLENNLDPYQVFTYLQDQAKDFRGDLVTANGPYDLDYLEEERVVFKPRFHRDIQVAQPLLNEHMRSYSMQAISEHWNVPGKDESLLGQAAAFYNVGPKTGMAKLPARFVGPYAE</sequence>
<reference evidence="1" key="1">
    <citation type="journal article" date="2015" name="Nature">
        <title>Complex archaea that bridge the gap between prokaryotes and eukaryotes.</title>
        <authorList>
            <person name="Spang A."/>
            <person name="Saw J.H."/>
            <person name="Jorgensen S.L."/>
            <person name="Zaremba-Niedzwiedzka K."/>
            <person name="Martijn J."/>
            <person name="Lind A.E."/>
            <person name="van Eijk R."/>
            <person name="Schleper C."/>
            <person name="Guy L."/>
            <person name="Ettema T.J."/>
        </authorList>
    </citation>
    <scope>NUCLEOTIDE SEQUENCE</scope>
</reference>